<organism evidence="1 2">
    <name type="scientific">Russula earlei</name>
    <dbReference type="NCBI Taxonomy" id="71964"/>
    <lineage>
        <taxon>Eukaryota</taxon>
        <taxon>Fungi</taxon>
        <taxon>Dikarya</taxon>
        <taxon>Basidiomycota</taxon>
        <taxon>Agaricomycotina</taxon>
        <taxon>Agaricomycetes</taxon>
        <taxon>Russulales</taxon>
        <taxon>Russulaceae</taxon>
        <taxon>Russula</taxon>
    </lineage>
</organism>
<accession>A0ACC0TYL5</accession>
<evidence type="ECO:0000313" key="2">
    <source>
        <dbReference type="Proteomes" id="UP001207468"/>
    </source>
</evidence>
<reference evidence="1" key="1">
    <citation type="submission" date="2021-03" db="EMBL/GenBank/DDBJ databases">
        <title>Evolutionary priming and transition to the ectomycorrhizal habit in an iconic lineage of mushroom-forming fungi: is preadaptation a requirement?</title>
        <authorList>
            <consortium name="DOE Joint Genome Institute"/>
            <person name="Looney B.P."/>
            <person name="Miyauchi S."/>
            <person name="Morin E."/>
            <person name="Drula E."/>
            <person name="Courty P.E."/>
            <person name="Chicoki N."/>
            <person name="Fauchery L."/>
            <person name="Kohler A."/>
            <person name="Kuo A."/>
            <person name="LaButti K."/>
            <person name="Pangilinan J."/>
            <person name="Lipzen A."/>
            <person name="Riley R."/>
            <person name="Andreopoulos W."/>
            <person name="He G."/>
            <person name="Johnson J."/>
            <person name="Barry K.W."/>
            <person name="Grigoriev I.V."/>
            <person name="Nagy L."/>
            <person name="Hibbett D."/>
            <person name="Henrissat B."/>
            <person name="Matheny P.B."/>
            <person name="Labbe J."/>
            <person name="Martin A.F."/>
        </authorList>
    </citation>
    <scope>NUCLEOTIDE SEQUENCE</scope>
    <source>
        <strain evidence="1">BPL698</strain>
    </source>
</reference>
<keyword evidence="2" id="KW-1185">Reference proteome</keyword>
<gene>
    <name evidence="1" type="ORF">F5148DRAFT_453407</name>
</gene>
<protein>
    <submittedName>
        <fullName evidence="1">Uncharacterized protein</fullName>
    </submittedName>
</protein>
<proteinExistence type="predicted"/>
<sequence length="210" mass="22705">MAGEARQCGRTNRQLAGQVRVRVPGDASIVLKGRVWDMMAPHASLTLYDDMINASKRSSIPVGHHIRALLLLLLLSANKVSSLRRLHPHPSSDRRRSPFDASASLTCNTGSNSDLDDVWLWECSSSTVPVIRGTAAPRGTPGSEPQLAGDKCAALGCSVPRGNSNDVVVHCASQCVSVQRTIGSVRIRKNRGRPCIEATNEAKARWNCCR</sequence>
<comment type="caution">
    <text evidence="1">The sequence shown here is derived from an EMBL/GenBank/DDBJ whole genome shotgun (WGS) entry which is preliminary data.</text>
</comment>
<name>A0ACC0TYL5_9AGAM</name>
<evidence type="ECO:0000313" key="1">
    <source>
        <dbReference type="EMBL" id="KAI9453930.1"/>
    </source>
</evidence>
<dbReference type="EMBL" id="JAGFNK010000288">
    <property type="protein sequence ID" value="KAI9453930.1"/>
    <property type="molecule type" value="Genomic_DNA"/>
</dbReference>
<dbReference type="Proteomes" id="UP001207468">
    <property type="component" value="Unassembled WGS sequence"/>
</dbReference>